<dbReference type="RefSeq" id="WP_021690044.1">
    <property type="nucleotide sequence ID" value="NZ_BASZ01000005.1"/>
</dbReference>
<dbReference type="SUPFAM" id="SSF54637">
    <property type="entry name" value="Thioesterase/thiol ester dehydrase-isomerase"/>
    <property type="match status" value="1"/>
</dbReference>
<dbReference type="CDD" id="cd03443">
    <property type="entry name" value="PaaI_thioesterase"/>
    <property type="match status" value="1"/>
</dbReference>
<dbReference type="OrthoDB" id="9813282at2"/>
<dbReference type="AlphaFoldDB" id="U2YL83"/>
<evidence type="ECO:0000313" key="1">
    <source>
        <dbReference type="EMBL" id="GAD49137.1"/>
    </source>
</evidence>
<gene>
    <name evidence="1" type="ORF">NT2_05_00580</name>
</gene>
<dbReference type="InterPro" id="IPR029069">
    <property type="entry name" value="HotDog_dom_sf"/>
</dbReference>
<reference evidence="1 2" key="1">
    <citation type="submission" date="2013-09" db="EMBL/GenBank/DDBJ databases">
        <title>Whole genome shotgun sequence of Novosphingobium tardaugens NBRC 16725.</title>
        <authorList>
            <person name="Isaki S."/>
            <person name="Hosoyama A."/>
            <person name="Tsuchikane K."/>
            <person name="Katsumata H."/>
            <person name="Ando Y."/>
            <person name="Yamazaki S."/>
            <person name="Fujita N."/>
        </authorList>
    </citation>
    <scope>NUCLEOTIDE SEQUENCE [LARGE SCALE GENOMIC DNA]</scope>
    <source>
        <strain evidence="1 2">NBRC 16725</strain>
    </source>
</reference>
<name>U2YL83_9SPHN</name>
<dbReference type="EMBL" id="BASZ01000005">
    <property type="protein sequence ID" value="GAD49137.1"/>
    <property type="molecule type" value="Genomic_DNA"/>
</dbReference>
<protein>
    <submittedName>
        <fullName evidence="1">Uncharacterized protein</fullName>
    </submittedName>
</protein>
<evidence type="ECO:0000313" key="2">
    <source>
        <dbReference type="Proteomes" id="UP000016568"/>
    </source>
</evidence>
<dbReference type="Gene3D" id="3.10.129.10">
    <property type="entry name" value="Hotdog Thioesterase"/>
    <property type="match status" value="1"/>
</dbReference>
<dbReference type="KEGG" id="ntd:EGO55_11500"/>
<keyword evidence="2" id="KW-1185">Reference proteome</keyword>
<proteinExistence type="predicted"/>
<dbReference type="eggNOG" id="COG2050">
    <property type="taxonomic scope" value="Bacteria"/>
</dbReference>
<comment type="caution">
    <text evidence="1">The sequence shown here is derived from an EMBL/GenBank/DDBJ whole genome shotgun (WGS) entry which is preliminary data.</text>
</comment>
<organism evidence="1 2">
    <name type="scientific">Caenibius tardaugens NBRC 16725</name>
    <dbReference type="NCBI Taxonomy" id="1219035"/>
    <lineage>
        <taxon>Bacteria</taxon>
        <taxon>Pseudomonadati</taxon>
        <taxon>Pseudomonadota</taxon>
        <taxon>Alphaproteobacteria</taxon>
        <taxon>Sphingomonadales</taxon>
        <taxon>Erythrobacteraceae</taxon>
        <taxon>Caenibius</taxon>
    </lineage>
</organism>
<accession>U2YL83</accession>
<dbReference type="Proteomes" id="UP000016568">
    <property type="component" value="Unassembled WGS sequence"/>
</dbReference>
<sequence>MSDTAFAFTPAQQGFIDAALGSGYNLWSGIRLLEARRGFARVAFRPRAEMLTPWGTLNGSVMNGLVEVPSFVALVTELAESELPVTSDIFIQHARPMPGDVEYVMEGTLLRRGRTMAWTDVTVLVDGKPVTYARITKTIVPR</sequence>